<dbReference type="PANTHER" id="PTHR46313:SF3">
    <property type="entry name" value="PROLYCOPENE ISOMERASE, CHLOROPLASTIC"/>
    <property type="match status" value="1"/>
</dbReference>
<dbReference type="OrthoDB" id="7777654at2759"/>
<dbReference type="SUPFAM" id="SSF51905">
    <property type="entry name" value="FAD/NAD(P)-binding domain"/>
    <property type="match status" value="1"/>
</dbReference>
<dbReference type="EMBL" id="KV784358">
    <property type="protein sequence ID" value="OEU16048.1"/>
    <property type="molecule type" value="Genomic_DNA"/>
</dbReference>
<dbReference type="InterPro" id="IPR002937">
    <property type="entry name" value="Amino_oxidase"/>
</dbReference>
<dbReference type="PANTHER" id="PTHR46313">
    <property type="match status" value="1"/>
</dbReference>
<evidence type="ECO:0000259" key="1">
    <source>
        <dbReference type="Pfam" id="PF01593"/>
    </source>
</evidence>
<feature type="domain" description="Amine oxidase" evidence="1">
    <location>
        <begin position="268"/>
        <end position="565"/>
    </location>
</feature>
<dbReference type="Proteomes" id="UP000095751">
    <property type="component" value="Unassembled WGS sequence"/>
</dbReference>
<dbReference type="InterPro" id="IPR045892">
    <property type="entry name" value="CrtISO-like"/>
</dbReference>
<keyword evidence="3" id="KW-1185">Reference proteome</keyword>
<organism evidence="2 3">
    <name type="scientific">Fragilariopsis cylindrus CCMP1102</name>
    <dbReference type="NCBI Taxonomy" id="635003"/>
    <lineage>
        <taxon>Eukaryota</taxon>
        <taxon>Sar</taxon>
        <taxon>Stramenopiles</taxon>
        <taxon>Ochrophyta</taxon>
        <taxon>Bacillariophyta</taxon>
        <taxon>Bacillariophyceae</taxon>
        <taxon>Bacillariophycidae</taxon>
        <taxon>Bacillariales</taxon>
        <taxon>Bacillariaceae</taxon>
        <taxon>Fragilariopsis</taxon>
    </lineage>
</organism>
<dbReference type="KEGG" id="fcy:FRACYDRAFT_225509"/>
<proteinExistence type="predicted"/>
<evidence type="ECO:0000313" key="3">
    <source>
        <dbReference type="Proteomes" id="UP000095751"/>
    </source>
</evidence>
<dbReference type="InParanoid" id="A0A1E7FD02"/>
<dbReference type="GO" id="GO:0016853">
    <property type="term" value="F:isomerase activity"/>
    <property type="evidence" value="ECO:0007669"/>
    <property type="project" value="UniProtKB-KW"/>
</dbReference>
<dbReference type="AlphaFoldDB" id="A0A1E7FD02"/>
<dbReference type="Pfam" id="PF01593">
    <property type="entry name" value="Amino_oxidase"/>
    <property type="match status" value="1"/>
</dbReference>
<dbReference type="GO" id="GO:0016491">
    <property type="term" value="F:oxidoreductase activity"/>
    <property type="evidence" value="ECO:0007669"/>
    <property type="project" value="InterPro"/>
</dbReference>
<sequence length="579" mass="63108">MYKVHLRRAVPSQYQVRLILNAASSTDDDSYDVVIIGSGIAGLSCGSLLATAGRKVLVLESHYEMGGCAHEYAVNMKGQTIPSAALLNNPTTPVFKFEAGPSLYAGMSPDRSPNPLKHIYQMIGEEPTWITYDRWGAFLPEAPDGYELSIGADNFLKILDRYGGPTAKSDWETLAAQVRPMAKTIMCLPSTAIRGDWGILLTLAAKYPKSFFDVIFEAENIVKPFNLDDYGVKDKFLRNYLDLIAFLLQGLPADQTLTAVMAYMVEDFYREGAVLDYPKGGSKGLIDALARGVTKHEGCDVQISSSVEEVLVEDGKAVGVKLAKSGRIIRAKQAVVSNADLKMTYDLVKTSHEGLDEERQRLLGAGINKKGVPLCKSFMHVHAGIKADLIPDDAPAQWTVVKDWNLGIDAPGNVIVVSCPSKLDPSLAPPGYHVIHAYGAGNEPYEAWEHFEDLDAKGRASSKKYQEFKKERAQPIWDAIAKRAPLVVLGVAEVEQIGTPLTHGRFLKRHRGNYGLAIAAGDSKFKFPEVTTPLPGYYRCGDSTTSGIGVPAVASSGAQCANALLSVWEQLELNKKIKM</sequence>
<gene>
    <name evidence="2" type="primary">CRTISO_6</name>
    <name evidence="2" type="ORF">FRACYDRAFT_225509</name>
</gene>
<accession>A0A1E7FD02</accession>
<keyword evidence="2" id="KW-0413">Isomerase</keyword>
<dbReference type="Pfam" id="PF13450">
    <property type="entry name" value="NAD_binding_8"/>
    <property type="match status" value="1"/>
</dbReference>
<protein>
    <submittedName>
        <fullName evidence="2">Carotenoid isomerase</fullName>
    </submittedName>
</protein>
<dbReference type="Gene3D" id="3.50.50.60">
    <property type="entry name" value="FAD/NAD(P)-binding domain"/>
    <property type="match status" value="2"/>
</dbReference>
<reference evidence="2 3" key="1">
    <citation type="submission" date="2016-09" db="EMBL/GenBank/DDBJ databases">
        <title>Extensive genetic diversity and differential bi-allelic expression allows diatom success in the polar Southern Ocean.</title>
        <authorList>
            <consortium name="DOE Joint Genome Institute"/>
            <person name="Mock T."/>
            <person name="Otillar R.P."/>
            <person name="Strauss J."/>
            <person name="Dupont C."/>
            <person name="Frickenhaus S."/>
            <person name="Maumus F."/>
            <person name="Mcmullan M."/>
            <person name="Sanges R."/>
            <person name="Schmutz J."/>
            <person name="Toseland A."/>
            <person name="Valas R."/>
            <person name="Veluchamy A."/>
            <person name="Ward B.J."/>
            <person name="Allen A."/>
            <person name="Barry K."/>
            <person name="Falciatore A."/>
            <person name="Ferrante M."/>
            <person name="Fortunato A.E."/>
            <person name="Gloeckner G."/>
            <person name="Gruber A."/>
            <person name="Hipkin R."/>
            <person name="Janech M."/>
            <person name="Kroth P."/>
            <person name="Leese F."/>
            <person name="Lindquist E."/>
            <person name="Lyon B.R."/>
            <person name="Martin J."/>
            <person name="Mayer C."/>
            <person name="Parker M."/>
            <person name="Quesneville H."/>
            <person name="Raymond J."/>
            <person name="Uhlig C."/>
            <person name="Valentin K.U."/>
            <person name="Worden A.Z."/>
            <person name="Armbrust E.V."/>
            <person name="Bowler C."/>
            <person name="Green B."/>
            <person name="Moulton V."/>
            <person name="Van Oosterhout C."/>
            <person name="Grigoriev I."/>
        </authorList>
    </citation>
    <scope>NUCLEOTIDE SEQUENCE [LARGE SCALE GENOMIC DNA]</scope>
    <source>
        <strain evidence="2 3">CCMP1102</strain>
    </source>
</reference>
<name>A0A1E7FD02_9STRA</name>
<dbReference type="GO" id="GO:0016116">
    <property type="term" value="P:carotenoid metabolic process"/>
    <property type="evidence" value="ECO:0007669"/>
    <property type="project" value="InterPro"/>
</dbReference>
<evidence type="ECO:0000313" key="2">
    <source>
        <dbReference type="EMBL" id="OEU16048.1"/>
    </source>
</evidence>
<dbReference type="InterPro" id="IPR036188">
    <property type="entry name" value="FAD/NAD-bd_sf"/>
</dbReference>